<dbReference type="GO" id="GO:0016020">
    <property type="term" value="C:membrane"/>
    <property type="evidence" value="ECO:0007669"/>
    <property type="project" value="UniProtKB-SubCell"/>
</dbReference>
<dbReference type="SMART" id="SM00220">
    <property type="entry name" value="S_TKc"/>
    <property type="match status" value="1"/>
</dbReference>
<dbReference type="FunFam" id="3.30.200.20:FF:000162">
    <property type="entry name" value="Adenine nucleotide alpha hydrolase-like domain kinase"/>
    <property type="match status" value="1"/>
</dbReference>
<evidence type="ECO:0000256" key="6">
    <source>
        <dbReference type="ARBA" id="ARBA00022729"/>
    </source>
</evidence>
<evidence type="ECO:0000256" key="3">
    <source>
        <dbReference type="ARBA" id="ARBA00022553"/>
    </source>
</evidence>
<evidence type="ECO:0000256" key="5">
    <source>
        <dbReference type="ARBA" id="ARBA00022692"/>
    </source>
</evidence>
<dbReference type="Gene3D" id="3.30.200.20">
    <property type="entry name" value="Phosphorylase Kinase, domain 1"/>
    <property type="match status" value="1"/>
</dbReference>
<evidence type="ECO:0000259" key="17">
    <source>
        <dbReference type="PROSITE" id="PS50011"/>
    </source>
</evidence>
<dbReference type="STRING" id="1590841.A0A2R6PKI7"/>
<dbReference type="InterPro" id="IPR008271">
    <property type="entry name" value="Ser/Thr_kinase_AS"/>
</dbReference>
<dbReference type="PROSITE" id="PS00108">
    <property type="entry name" value="PROTEIN_KINASE_ST"/>
    <property type="match status" value="1"/>
</dbReference>
<keyword evidence="11" id="KW-1133">Transmembrane helix</keyword>
<dbReference type="InterPro" id="IPR011009">
    <property type="entry name" value="Kinase-like_dom_sf"/>
</dbReference>
<dbReference type="InterPro" id="IPR017441">
    <property type="entry name" value="Protein_kinase_ATP_BS"/>
</dbReference>
<dbReference type="InterPro" id="IPR000719">
    <property type="entry name" value="Prot_kinase_dom"/>
</dbReference>
<evidence type="ECO:0000256" key="4">
    <source>
        <dbReference type="ARBA" id="ARBA00022679"/>
    </source>
</evidence>
<protein>
    <submittedName>
        <fullName evidence="18">Serine/threonine-protein kinase</fullName>
    </submittedName>
</protein>
<dbReference type="AlphaFoldDB" id="A0A2R6PKI7"/>
<comment type="subcellular location">
    <subcellularLocation>
        <location evidence="1">Membrane</location>
        <topology evidence="1">Single-pass membrane protein</topology>
    </subcellularLocation>
</comment>
<organism evidence="18 19">
    <name type="scientific">Actinidia chinensis var. chinensis</name>
    <name type="common">Chinese soft-hair kiwi</name>
    <dbReference type="NCBI Taxonomy" id="1590841"/>
    <lineage>
        <taxon>Eukaryota</taxon>
        <taxon>Viridiplantae</taxon>
        <taxon>Streptophyta</taxon>
        <taxon>Embryophyta</taxon>
        <taxon>Tracheophyta</taxon>
        <taxon>Spermatophyta</taxon>
        <taxon>Magnoliopsida</taxon>
        <taxon>eudicotyledons</taxon>
        <taxon>Gunneridae</taxon>
        <taxon>Pentapetalae</taxon>
        <taxon>asterids</taxon>
        <taxon>Ericales</taxon>
        <taxon>Actinidiaceae</taxon>
        <taxon>Actinidia</taxon>
    </lineage>
</organism>
<evidence type="ECO:0000256" key="1">
    <source>
        <dbReference type="ARBA" id="ARBA00004167"/>
    </source>
</evidence>
<dbReference type="OMA" id="NEICTED"/>
<dbReference type="Gene3D" id="1.10.510.10">
    <property type="entry name" value="Transferase(Phosphotransferase) domain 1"/>
    <property type="match status" value="1"/>
</dbReference>
<reference evidence="19" key="2">
    <citation type="journal article" date="2018" name="BMC Genomics">
        <title>A manually annotated Actinidia chinensis var. chinensis (kiwifruit) genome highlights the challenges associated with draft genomes and gene prediction in plants.</title>
        <authorList>
            <person name="Pilkington S.M."/>
            <person name="Crowhurst R."/>
            <person name="Hilario E."/>
            <person name="Nardozza S."/>
            <person name="Fraser L."/>
            <person name="Peng Y."/>
            <person name="Gunaseelan K."/>
            <person name="Simpson R."/>
            <person name="Tahir J."/>
            <person name="Deroles S.C."/>
            <person name="Templeton K."/>
            <person name="Luo Z."/>
            <person name="Davy M."/>
            <person name="Cheng C."/>
            <person name="McNeilage M."/>
            <person name="Scaglione D."/>
            <person name="Liu Y."/>
            <person name="Zhang Q."/>
            <person name="Datson P."/>
            <person name="De Silva N."/>
            <person name="Gardiner S.E."/>
            <person name="Bassett H."/>
            <person name="Chagne D."/>
            <person name="McCallum J."/>
            <person name="Dzierzon H."/>
            <person name="Deng C."/>
            <person name="Wang Y.Y."/>
            <person name="Barron L."/>
            <person name="Manako K."/>
            <person name="Bowen J."/>
            <person name="Foster T.M."/>
            <person name="Erridge Z.A."/>
            <person name="Tiffin H."/>
            <person name="Waite C.N."/>
            <person name="Davies K.M."/>
            <person name="Grierson E.P."/>
            <person name="Laing W.A."/>
            <person name="Kirk R."/>
            <person name="Chen X."/>
            <person name="Wood M."/>
            <person name="Montefiori M."/>
            <person name="Brummell D.A."/>
            <person name="Schwinn K.E."/>
            <person name="Catanach A."/>
            <person name="Fullerton C."/>
            <person name="Li D."/>
            <person name="Meiyalaghan S."/>
            <person name="Nieuwenhuizen N."/>
            <person name="Read N."/>
            <person name="Prakash R."/>
            <person name="Hunter D."/>
            <person name="Zhang H."/>
            <person name="McKenzie M."/>
            <person name="Knabel M."/>
            <person name="Harris A."/>
            <person name="Allan A.C."/>
            <person name="Gleave A."/>
            <person name="Chen A."/>
            <person name="Janssen B.J."/>
            <person name="Plunkett B."/>
            <person name="Ampomah-Dwamena C."/>
            <person name="Voogd C."/>
            <person name="Leif D."/>
            <person name="Lafferty D."/>
            <person name="Souleyre E.J.F."/>
            <person name="Varkonyi-Gasic E."/>
            <person name="Gambi F."/>
            <person name="Hanley J."/>
            <person name="Yao J.L."/>
            <person name="Cheung J."/>
            <person name="David K.M."/>
            <person name="Warren B."/>
            <person name="Marsh K."/>
            <person name="Snowden K.C."/>
            <person name="Lin-Wang K."/>
            <person name="Brian L."/>
            <person name="Martinez-Sanchez M."/>
            <person name="Wang M."/>
            <person name="Ileperuma N."/>
            <person name="Macnee N."/>
            <person name="Campin R."/>
            <person name="McAtee P."/>
            <person name="Drummond R.S.M."/>
            <person name="Espley R.V."/>
            <person name="Ireland H.S."/>
            <person name="Wu R."/>
            <person name="Atkinson R.G."/>
            <person name="Karunairetnam S."/>
            <person name="Bulley S."/>
            <person name="Chunkath S."/>
            <person name="Hanley Z."/>
            <person name="Storey R."/>
            <person name="Thrimawithana A.H."/>
            <person name="Thomson S."/>
            <person name="David C."/>
            <person name="Testolin R."/>
            <person name="Huang H."/>
            <person name="Hellens R.P."/>
            <person name="Schaffer R.J."/>
        </authorList>
    </citation>
    <scope>NUCLEOTIDE SEQUENCE [LARGE SCALE GENOMIC DNA]</scope>
    <source>
        <strain evidence="19">cv. Red5</strain>
    </source>
</reference>
<keyword evidence="13" id="KW-0675">Receptor</keyword>
<keyword evidence="3" id="KW-0597">Phosphoprotein</keyword>
<dbReference type="Pfam" id="PF00069">
    <property type="entry name" value="Pkinase"/>
    <property type="match status" value="1"/>
</dbReference>
<evidence type="ECO:0000313" key="18">
    <source>
        <dbReference type="EMBL" id="PSR92845.1"/>
    </source>
</evidence>
<dbReference type="FunFam" id="1.10.510.10:FF:000044">
    <property type="entry name" value="Putative LRR receptor-like serine/threonine-protein kinase"/>
    <property type="match status" value="1"/>
</dbReference>
<dbReference type="CDD" id="cd14066">
    <property type="entry name" value="STKc_IRAK"/>
    <property type="match status" value="1"/>
</dbReference>
<dbReference type="PROSITE" id="PS50011">
    <property type="entry name" value="PROTEIN_KINASE_DOM"/>
    <property type="match status" value="1"/>
</dbReference>
<keyword evidence="8 15" id="KW-0547">Nucleotide-binding</keyword>
<evidence type="ECO:0000256" key="11">
    <source>
        <dbReference type="ARBA" id="ARBA00022989"/>
    </source>
</evidence>
<evidence type="ECO:0000256" key="10">
    <source>
        <dbReference type="ARBA" id="ARBA00022840"/>
    </source>
</evidence>
<evidence type="ECO:0000256" key="12">
    <source>
        <dbReference type="ARBA" id="ARBA00023136"/>
    </source>
</evidence>
<keyword evidence="7" id="KW-0677">Repeat</keyword>
<dbReference type="PROSITE" id="PS00107">
    <property type="entry name" value="PROTEIN_KINASE_ATP"/>
    <property type="match status" value="1"/>
</dbReference>
<dbReference type="GO" id="GO:0004674">
    <property type="term" value="F:protein serine/threonine kinase activity"/>
    <property type="evidence" value="ECO:0007669"/>
    <property type="project" value="UniProtKB-KW"/>
</dbReference>
<evidence type="ECO:0000256" key="2">
    <source>
        <dbReference type="ARBA" id="ARBA00022527"/>
    </source>
</evidence>
<keyword evidence="4" id="KW-0808">Transferase</keyword>
<comment type="similarity">
    <text evidence="16">Belongs to the protein kinase superfamily.</text>
</comment>
<proteinExistence type="inferred from homology"/>
<keyword evidence="12" id="KW-0472">Membrane</keyword>
<sequence>MGNSPVKTHTSENQTDQNRNYNNMKFKFSCSSCFSSASNTLAVNRSTQVCAGDQLGGEKFRVFSYNELQAASQGFHPSNKIGEGGFGSVYKGRLCDGMWVAIKVLAIDELESMRGEREFVSELSALANIKHENLVELKGCCVNGGERFLVYDYMENNSLAHTFLGGDQNRVKFGWARRRDVLLGVARGLTYLHEEAEPRIIHRDIKASNILLDHDFSPKVADFGLSKLFRDNTSHISTRVAGTMGYLAPEYAVSGHLTRKSDVYSFGVLLIEIVSGLKIVDFDVELGERYLIYKAFDMYRANTLVELVDPVLNRDFPEEEAVRFLKVGLLCVQDVSKKRPKMSKALKMLTDEIDITNQEISQPCVADPMDIKISGHQHSTLSFFSRGSTSVSTLSGNSSYHKRE</sequence>
<accession>A0A2R6PKI7</accession>
<keyword evidence="9 18" id="KW-0418">Kinase</keyword>
<dbReference type="EMBL" id="NKQK01000024">
    <property type="protein sequence ID" value="PSR92845.1"/>
    <property type="molecule type" value="Genomic_DNA"/>
</dbReference>
<dbReference type="InParanoid" id="A0A2R6PKI7"/>
<dbReference type="InterPro" id="IPR052059">
    <property type="entry name" value="CR_Ser/Thr_kinase"/>
</dbReference>
<reference evidence="18 19" key="1">
    <citation type="submission" date="2017-07" db="EMBL/GenBank/DDBJ databases">
        <title>An improved, manually edited Actinidia chinensis var. chinensis (kiwifruit) genome highlights the challenges associated with draft genomes and gene prediction in plants.</title>
        <authorList>
            <person name="Pilkington S."/>
            <person name="Crowhurst R."/>
            <person name="Hilario E."/>
            <person name="Nardozza S."/>
            <person name="Fraser L."/>
            <person name="Peng Y."/>
            <person name="Gunaseelan K."/>
            <person name="Simpson R."/>
            <person name="Tahir J."/>
            <person name="Deroles S."/>
            <person name="Templeton K."/>
            <person name="Luo Z."/>
            <person name="Davy M."/>
            <person name="Cheng C."/>
            <person name="Mcneilage M."/>
            <person name="Scaglione D."/>
            <person name="Liu Y."/>
            <person name="Zhang Q."/>
            <person name="Datson P."/>
            <person name="De Silva N."/>
            <person name="Gardiner S."/>
            <person name="Bassett H."/>
            <person name="Chagne D."/>
            <person name="Mccallum J."/>
            <person name="Dzierzon H."/>
            <person name="Deng C."/>
            <person name="Wang Y.-Y."/>
            <person name="Barron N."/>
            <person name="Manako K."/>
            <person name="Bowen J."/>
            <person name="Foster T."/>
            <person name="Erridge Z."/>
            <person name="Tiffin H."/>
            <person name="Waite C."/>
            <person name="Davies K."/>
            <person name="Grierson E."/>
            <person name="Laing W."/>
            <person name="Kirk R."/>
            <person name="Chen X."/>
            <person name="Wood M."/>
            <person name="Montefiori M."/>
            <person name="Brummell D."/>
            <person name="Schwinn K."/>
            <person name="Catanach A."/>
            <person name="Fullerton C."/>
            <person name="Li D."/>
            <person name="Meiyalaghan S."/>
            <person name="Nieuwenhuizen N."/>
            <person name="Read N."/>
            <person name="Prakash R."/>
            <person name="Hunter D."/>
            <person name="Zhang H."/>
            <person name="Mckenzie M."/>
            <person name="Knabel M."/>
            <person name="Harris A."/>
            <person name="Allan A."/>
            <person name="Chen A."/>
            <person name="Janssen B."/>
            <person name="Plunkett B."/>
            <person name="Dwamena C."/>
            <person name="Voogd C."/>
            <person name="Leif D."/>
            <person name="Lafferty D."/>
            <person name="Souleyre E."/>
            <person name="Varkonyi-Gasic E."/>
            <person name="Gambi F."/>
            <person name="Hanley J."/>
            <person name="Yao J.-L."/>
            <person name="Cheung J."/>
            <person name="David K."/>
            <person name="Warren B."/>
            <person name="Marsh K."/>
            <person name="Snowden K."/>
            <person name="Lin-Wang K."/>
            <person name="Brian L."/>
            <person name="Martinez-Sanchez M."/>
            <person name="Wang M."/>
            <person name="Ileperuma N."/>
            <person name="Macnee N."/>
            <person name="Campin R."/>
            <person name="Mcatee P."/>
            <person name="Drummond R."/>
            <person name="Espley R."/>
            <person name="Ireland H."/>
            <person name="Wu R."/>
            <person name="Atkinson R."/>
            <person name="Karunairetnam S."/>
            <person name="Bulley S."/>
            <person name="Chunkath S."/>
            <person name="Hanley Z."/>
            <person name="Storey R."/>
            <person name="Thrimawithana A."/>
            <person name="Thomson S."/>
            <person name="David C."/>
            <person name="Testolin R."/>
        </authorList>
    </citation>
    <scope>NUCLEOTIDE SEQUENCE [LARGE SCALE GENOMIC DNA]</scope>
    <source>
        <strain evidence="19">cv. Red5</strain>
        <tissue evidence="18">Young leaf</tissue>
    </source>
</reference>
<feature type="binding site" evidence="15">
    <location>
        <position position="103"/>
    </location>
    <ligand>
        <name>ATP</name>
        <dbReference type="ChEBI" id="CHEBI:30616"/>
    </ligand>
</feature>
<dbReference type="PANTHER" id="PTHR47973">
    <property type="entry name" value="CYSTEINE-RICH RECEPTOR-LIKE PROTEIN KINASE 3"/>
    <property type="match status" value="1"/>
</dbReference>
<feature type="domain" description="Protein kinase" evidence="17">
    <location>
        <begin position="75"/>
        <end position="330"/>
    </location>
</feature>
<evidence type="ECO:0000256" key="14">
    <source>
        <dbReference type="ARBA" id="ARBA00023180"/>
    </source>
</evidence>
<dbReference type="SUPFAM" id="SSF56112">
    <property type="entry name" value="Protein kinase-like (PK-like)"/>
    <property type="match status" value="1"/>
</dbReference>
<name>A0A2R6PKI7_ACTCC</name>
<keyword evidence="5" id="KW-0812">Transmembrane</keyword>
<dbReference type="OrthoDB" id="4062651at2759"/>
<dbReference type="Proteomes" id="UP000241394">
    <property type="component" value="Chromosome LG24"/>
</dbReference>
<evidence type="ECO:0000313" key="19">
    <source>
        <dbReference type="Proteomes" id="UP000241394"/>
    </source>
</evidence>
<evidence type="ECO:0000256" key="7">
    <source>
        <dbReference type="ARBA" id="ARBA00022737"/>
    </source>
</evidence>
<evidence type="ECO:0000256" key="16">
    <source>
        <dbReference type="RuleBase" id="RU000304"/>
    </source>
</evidence>
<evidence type="ECO:0000256" key="15">
    <source>
        <dbReference type="PROSITE-ProRule" id="PRU10141"/>
    </source>
</evidence>
<gene>
    <name evidence="18" type="ORF">CEY00_Acc27448</name>
</gene>
<keyword evidence="10 15" id="KW-0067">ATP-binding</keyword>
<keyword evidence="14" id="KW-0325">Glycoprotein</keyword>
<evidence type="ECO:0000256" key="13">
    <source>
        <dbReference type="ARBA" id="ARBA00023170"/>
    </source>
</evidence>
<dbReference type="GO" id="GO:0005524">
    <property type="term" value="F:ATP binding"/>
    <property type="evidence" value="ECO:0007669"/>
    <property type="project" value="UniProtKB-UniRule"/>
</dbReference>
<comment type="caution">
    <text evidence="18">The sequence shown here is derived from an EMBL/GenBank/DDBJ whole genome shotgun (WGS) entry which is preliminary data.</text>
</comment>
<evidence type="ECO:0000256" key="9">
    <source>
        <dbReference type="ARBA" id="ARBA00022777"/>
    </source>
</evidence>
<keyword evidence="19" id="KW-1185">Reference proteome</keyword>
<keyword evidence="6" id="KW-0732">Signal</keyword>
<evidence type="ECO:0000256" key="8">
    <source>
        <dbReference type="ARBA" id="ARBA00022741"/>
    </source>
</evidence>
<keyword evidence="2 16" id="KW-0723">Serine/threonine-protein kinase</keyword>
<dbReference type="Gramene" id="PSR92845">
    <property type="protein sequence ID" value="PSR92845"/>
    <property type="gene ID" value="CEY00_Acc27448"/>
</dbReference>